<name>A0A0D2FNL6_CLAB1</name>
<evidence type="ECO:0000256" key="2">
    <source>
        <dbReference type="SAM" id="MobiDB-lite"/>
    </source>
</evidence>
<feature type="transmembrane region" description="Helical" evidence="3">
    <location>
        <begin position="537"/>
        <end position="561"/>
    </location>
</feature>
<protein>
    <recommendedName>
        <fullName evidence="4">Major facilitator superfamily (MFS) profile domain-containing protein</fullName>
    </recommendedName>
</protein>
<feature type="transmembrane region" description="Helical" evidence="3">
    <location>
        <begin position="446"/>
        <end position="463"/>
    </location>
</feature>
<evidence type="ECO:0000259" key="4">
    <source>
        <dbReference type="PROSITE" id="PS50850"/>
    </source>
</evidence>
<organism evidence="5 6">
    <name type="scientific">Cladophialophora bantiana (strain ATCC 10958 / CBS 173.52 / CDC B-1940 / NIH 8579)</name>
    <name type="common">Xylohypha bantiana</name>
    <dbReference type="NCBI Taxonomy" id="1442370"/>
    <lineage>
        <taxon>Eukaryota</taxon>
        <taxon>Fungi</taxon>
        <taxon>Dikarya</taxon>
        <taxon>Ascomycota</taxon>
        <taxon>Pezizomycotina</taxon>
        <taxon>Eurotiomycetes</taxon>
        <taxon>Chaetothyriomycetidae</taxon>
        <taxon>Chaetothyriales</taxon>
        <taxon>Herpotrichiellaceae</taxon>
        <taxon>Cladophialophora</taxon>
    </lineage>
</organism>
<keyword evidence="3" id="KW-0812">Transmembrane</keyword>
<dbReference type="Proteomes" id="UP000053789">
    <property type="component" value="Unassembled WGS sequence"/>
</dbReference>
<comment type="subcellular location">
    <subcellularLocation>
        <location evidence="1">Membrane</location>
        <topology evidence="1">Multi-pass membrane protein</topology>
    </subcellularLocation>
</comment>
<feature type="compositionally biased region" description="Polar residues" evidence="2">
    <location>
        <begin position="32"/>
        <end position="45"/>
    </location>
</feature>
<keyword evidence="6" id="KW-1185">Reference proteome</keyword>
<dbReference type="EMBL" id="KN846999">
    <property type="protein sequence ID" value="KIW88287.1"/>
    <property type="molecule type" value="Genomic_DNA"/>
</dbReference>
<feature type="transmembrane region" description="Helical" evidence="3">
    <location>
        <begin position="475"/>
        <end position="494"/>
    </location>
</feature>
<feature type="transmembrane region" description="Helical" evidence="3">
    <location>
        <begin position="277"/>
        <end position="293"/>
    </location>
</feature>
<feature type="compositionally biased region" description="Polar residues" evidence="2">
    <location>
        <begin position="1"/>
        <end position="13"/>
    </location>
</feature>
<feature type="domain" description="Major facilitator superfamily (MFS) profile" evidence="4">
    <location>
        <begin position="209"/>
        <end position="606"/>
    </location>
</feature>
<dbReference type="InterPro" id="IPR011701">
    <property type="entry name" value="MFS"/>
</dbReference>
<dbReference type="OrthoDB" id="4850726at2759"/>
<feature type="region of interest" description="Disordered" evidence="2">
    <location>
        <begin position="829"/>
        <end position="871"/>
    </location>
</feature>
<feature type="compositionally biased region" description="Polar residues" evidence="2">
    <location>
        <begin position="53"/>
        <end position="68"/>
    </location>
</feature>
<feature type="region of interest" description="Disordered" evidence="2">
    <location>
        <begin position="1265"/>
        <end position="1287"/>
    </location>
</feature>
<dbReference type="GO" id="GO:0016020">
    <property type="term" value="C:membrane"/>
    <property type="evidence" value="ECO:0007669"/>
    <property type="project" value="UniProtKB-SubCell"/>
</dbReference>
<dbReference type="Pfam" id="PF06985">
    <property type="entry name" value="HET"/>
    <property type="match status" value="1"/>
</dbReference>
<sequence length="1323" mass="145034">MTFQHPQEQQQYHGTPLGQLRLAPDASPLNPDLNQLPQQSHSQTPSHREPSRSPCSTPERSRSCSLSAGQEPEKKSWKDSDQTLGAFTLVTEEAAEKAEKKLSRMAVSDMKEIHEISGLERPGVGSRQATSAAPSIAAAPFTTSYCCDLEQSHSHDASGKPRPRSSSSLSSSSRTPTLHQVPSSLITASRVSTDAYGNTYPEGGREAWLCVFGSFCGLMSALGMMNTLGTYQAYLSTHQLRSKSESTIGWIFGIYAFLSFVLGVQIGPVFDAKGPRWLVLAGSVFMLASHLLMGVCIEYWHFLIVIGIVGGLGTSLVFTPAIAAIGHFFLSKRGQTTGLAAAGGSMGGILFPLTLQALFPKIGWAWSTRVCALINLVLLIFANLFIRSRLPPRKATKENILPDFRIFRDPVFALTTAGVFFVEWGLFVPLTYLSSYALSHGVSSSFSYQIIAILNVGSCFGRYFPGFVADKVGRFNAMVVTISLCLVSTLAFWLPSNGSIALIVVYALTFGFASGSGISLTPVCVGQLCRVENYGRYYATCYTLVSFGSLTGIPIAGQLVTACQGEYWGLIAFTSCSYAASLTMLTAARVVVFHQLLPRTLLCQSLRASLKTRTRQVNSRQLSGPILAKDFTLGGANSIALASLDDEQVLGSLQLVPPALTTNPMMDDRGFILDGDATAQDVYSTLHAEEIRTLLLAPGNKGTPIICEMQVVSSPKSTQFEALSYVWGETIPSKVISCNGFNFPVTESLYTALLHLRYPDAWRRLWVDQLCINQVQGQELMKQVGLMGRLYSSACRVIVWLGKYDQKMSLAFELLQETSLSSSLVRSDFLDSSSGLSTPRTRSLAARGTSRSPRLSRYSSRASSSRESLTSLSSSTSSLSCLSAHRPKNRRHDTPPALKYALSIFQHVYFTRKWTFQEIILAKAAIICCGDLEMAWSDLSLWYFHYASKLRSSSLLYDSNGSFESILTVRNELEKGTLKLSKLLMLTRPRTSTKPEDAIYALLGLMPDLLRAIKSKSNIQHPPGIVPSQEENLFYLYLKVFLYCIEKEHDLAIISAAGRYRANDQATDWPGWLPDWRQSLPLRPLVIMSPMDLGPESAFDEDSPKDVPPLPQAETSPIYKLSFQPGPTASLMSSWPSLTVFGVRLGCIVTRPLSWPSVFLVADSPAQSILSGCPDESQFTQSLASLAPELSDEPLKSHKAAYQELNQDYAPSLLQRSLQAGAQCRSVRTSAMVQSRDWLCAFRGGSVLYTIRPLDEFPAALQANSTSPRRGRLLRESKRSTSSIGGPPRHPAKYLFLGECVVHGLNPSEVLAHPNEMMEFELV</sequence>
<feature type="region of interest" description="Disordered" evidence="2">
    <location>
        <begin position="1"/>
        <end position="80"/>
    </location>
</feature>
<proteinExistence type="predicted"/>
<gene>
    <name evidence="5" type="ORF">Z519_10854</name>
</gene>
<dbReference type="PANTHER" id="PTHR24148">
    <property type="entry name" value="ANKYRIN REPEAT DOMAIN-CONTAINING PROTEIN 39 HOMOLOG-RELATED"/>
    <property type="match status" value="1"/>
</dbReference>
<keyword evidence="3" id="KW-1133">Transmembrane helix</keyword>
<dbReference type="SUPFAM" id="SSF103473">
    <property type="entry name" value="MFS general substrate transporter"/>
    <property type="match status" value="1"/>
</dbReference>
<dbReference type="GO" id="GO:0022857">
    <property type="term" value="F:transmembrane transporter activity"/>
    <property type="evidence" value="ECO:0007669"/>
    <property type="project" value="InterPro"/>
</dbReference>
<keyword evidence="3" id="KW-0472">Membrane</keyword>
<feature type="transmembrane region" description="Helical" evidence="3">
    <location>
        <begin position="299"/>
        <end position="325"/>
    </location>
</feature>
<evidence type="ECO:0000313" key="6">
    <source>
        <dbReference type="Proteomes" id="UP000053789"/>
    </source>
</evidence>
<feature type="transmembrane region" description="Helical" evidence="3">
    <location>
        <begin position="406"/>
        <end position="426"/>
    </location>
</feature>
<reference evidence="5" key="1">
    <citation type="submission" date="2015-01" db="EMBL/GenBank/DDBJ databases">
        <title>The Genome Sequence of Cladophialophora bantiana CBS 173.52.</title>
        <authorList>
            <consortium name="The Broad Institute Genomics Platform"/>
            <person name="Cuomo C."/>
            <person name="de Hoog S."/>
            <person name="Gorbushina A."/>
            <person name="Stielow B."/>
            <person name="Teixiera M."/>
            <person name="Abouelleil A."/>
            <person name="Chapman S.B."/>
            <person name="Priest M."/>
            <person name="Young S.K."/>
            <person name="Wortman J."/>
            <person name="Nusbaum C."/>
            <person name="Birren B."/>
        </authorList>
    </citation>
    <scope>NUCLEOTIDE SEQUENCE [LARGE SCALE GENOMIC DNA]</scope>
    <source>
        <strain evidence="5">CBS 173.52</strain>
    </source>
</reference>
<feature type="compositionally biased region" description="Low complexity" evidence="2">
    <location>
        <begin position="849"/>
        <end position="871"/>
    </location>
</feature>
<dbReference type="InterPro" id="IPR036259">
    <property type="entry name" value="MFS_trans_sf"/>
</dbReference>
<dbReference type="VEuPathDB" id="FungiDB:Z519_10854"/>
<feature type="transmembrane region" description="Helical" evidence="3">
    <location>
        <begin position="364"/>
        <end position="386"/>
    </location>
</feature>
<dbReference type="RefSeq" id="XP_016614956.1">
    <property type="nucleotide sequence ID" value="XM_016768569.1"/>
</dbReference>
<feature type="transmembrane region" description="Helical" evidence="3">
    <location>
        <begin position="248"/>
        <end position="270"/>
    </location>
</feature>
<dbReference type="InterPro" id="IPR010730">
    <property type="entry name" value="HET"/>
</dbReference>
<feature type="compositionally biased region" description="Low complexity" evidence="2">
    <location>
        <begin position="164"/>
        <end position="178"/>
    </location>
</feature>
<feature type="region of interest" description="Disordered" evidence="2">
    <location>
        <begin position="152"/>
        <end position="181"/>
    </location>
</feature>
<accession>A0A0D2FNL6</accession>
<dbReference type="CDD" id="cd17352">
    <property type="entry name" value="MFS_MCT_SLC16"/>
    <property type="match status" value="1"/>
</dbReference>
<dbReference type="HOGENOM" id="CLU_259672_0_0_1"/>
<feature type="transmembrane region" description="Helical" evidence="3">
    <location>
        <begin position="337"/>
        <end position="358"/>
    </location>
</feature>
<dbReference type="GeneID" id="27703782"/>
<dbReference type="PROSITE" id="PS50850">
    <property type="entry name" value="MFS"/>
    <property type="match status" value="1"/>
</dbReference>
<evidence type="ECO:0000313" key="5">
    <source>
        <dbReference type="EMBL" id="KIW88287.1"/>
    </source>
</evidence>
<feature type="transmembrane region" description="Helical" evidence="3">
    <location>
        <begin position="500"/>
        <end position="525"/>
    </location>
</feature>
<feature type="compositionally biased region" description="Basic and acidic residues" evidence="2">
    <location>
        <begin position="71"/>
        <end position="80"/>
    </location>
</feature>
<feature type="compositionally biased region" description="Polar residues" evidence="2">
    <location>
        <begin position="830"/>
        <end position="841"/>
    </location>
</feature>
<feature type="transmembrane region" description="Helical" evidence="3">
    <location>
        <begin position="207"/>
        <end position="228"/>
    </location>
</feature>
<dbReference type="InterPro" id="IPR020846">
    <property type="entry name" value="MFS_dom"/>
</dbReference>
<dbReference type="Gene3D" id="1.20.1250.20">
    <property type="entry name" value="MFS general substrate transporter like domains"/>
    <property type="match status" value="1"/>
</dbReference>
<evidence type="ECO:0000256" key="3">
    <source>
        <dbReference type="SAM" id="Phobius"/>
    </source>
</evidence>
<evidence type="ECO:0000256" key="1">
    <source>
        <dbReference type="ARBA" id="ARBA00004141"/>
    </source>
</evidence>
<dbReference type="Pfam" id="PF07690">
    <property type="entry name" value="MFS_1"/>
    <property type="match status" value="1"/>
</dbReference>
<dbReference type="PANTHER" id="PTHR24148:SF64">
    <property type="entry name" value="HETEROKARYON INCOMPATIBILITY DOMAIN-CONTAINING PROTEIN"/>
    <property type="match status" value="1"/>
</dbReference>
<dbReference type="InterPro" id="IPR052895">
    <property type="entry name" value="HetReg/Transcr_Mod"/>
</dbReference>